<dbReference type="PANTHER" id="PTHR30303">
    <property type="entry name" value="HYDROGENASE ISOENZYMES FORMATION PROTEIN HYPE"/>
    <property type="match status" value="1"/>
</dbReference>
<proteinExistence type="inferred from homology"/>
<dbReference type="Proteomes" id="UP001501147">
    <property type="component" value="Unassembled WGS sequence"/>
</dbReference>
<sequence>MAETTTRTPREPADPARTPDAPAAADVRPDVLGWTCPAPLRDQPRVVMGHGGGGAMSAELVEHVFAPAFGGPALDRIGDSAAVELGGARLAFSTDSFVVRPLFFPGGSIGDLAVNGTVNDLAMRGARAAYLSCGFILEEGVEMEVLGRVAGAMGAAARAAGVEVATGDTKVVEAGHGDGVYINTSAVGLIPAGVDLRPQRVRPGDAVLVSGAVGAHGIAILSVREGMEFGVGVESDCAPLGGLVDAMLAVTPDLHVLRDPTRGGLAASLNEIAAASGTGVVIEERAVPVPEPVAAACAFLGLDPLLVANEGKLVAFVPREHADAVLDAMRAHPLGREAAVIGEAVEDHPGMVVARTGLGGTRVVDMPLGEQLPRIC</sequence>
<dbReference type="CDD" id="cd02197">
    <property type="entry name" value="HypE"/>
    <property type="match status" value="1"/>
</dbReference>
<dbReference type="SUPFAM" id="SSF56042">
    <property type="entry name" value="PurM C-terminal domain-like"/>
    <property type="match status" value="1"/>
</dbReference>
<evidence type="ECO:0000259" key="4">
    <source>
        <dbReference type="Pfam" id="PF02769"/>
    </source>
</evidence>
<dbReference type="Pfam" id="PF02769">
    <property type="entry name" value="AIRS_C"/>
    <property type="match status" value="1"/>
</dbReference>
<dbReference type="EMBL" id="BAABJV010000014">
    <property type="protein sequence ID" value="GAA4788714.1"/>
    <property type="molecule type" value="Genomic_DNA"/>
</dbReference>
<dbReference type="InterPro" id="IPR016188">
    <property type="entry name" value="PurM-like_N"/>
</dbReference>
<evidence type="ECO:0000256" key="2">
    <source>
        <dbReference type="SAM" id="MobiDB-lite"/>
    </source>
</evidence>
<comment type="similarity">
    <text evidence="1">Belongs to the HypE family.</text>
</comment>
<comment type="caution">
    <text evidence="5">The sequence shown here is derived from an EMBL/GenBank/DDBJ whole genome shotgun (WGS) entry which is preliminary data.</text>
</comment>
<dbReference type="InterPro" id="IPR036921">
    <property type="entry name" value="PurM-like_N_sf"/>
</dbReference>
<organism evidence="5 6">
    <name type="scientific">Streptomyces sanyensis</name>
    <dbReference type="NCBI Taxonomy" id="568869"/>
    <lineage>
        <taxon>Bacteria</taxon>
        <taxon>Bacillati</taxon>
        <taxon>Actinomycetota</taxon>
        <taxon>Actinomycetes</taxon>
        <taxon>Kitasatosporales</taxon>
        <taxon>Streptomycetaceae</taxon>
        <taxon>Streptomyces</taxon>
    </lineage>
</organism>
<dbReference type="Pfam" id="PF00586">
    <property type="entry name" value="AIRS"/>
    <property type="match status" value="1"/>
</dbReference>
<dbReference type="NCBIfam" id="TIGR02124">
    <property type="entry name" value="hypE"/>
    <property type="match status" value="1"/>
</dbReference>
<reference evidence="6" key="1">
    <citation type="journal article" date="2019" name="Int. J. Syst. Evol. Microbiol.">
        <title>The Global Catalogue of Microorganisms (GCM) 10K type strain sequencing project: providing services to taxonomists for standard genome sequencing and annotation.</title>
        <authorList>
            <consortium name="The Broad Institute Genomics Platform"/>
            <consortium name="The Broad Institute Genome Sequencing Center for Infectious Disease"/>
            <person name="Wu L."/>
            <person name="Ma J."/>
        </authorList>
    </citation>
    <scope>NUCLEOTIDE SEQUENCE [LARGE SCALE GENOMIC DNA]</scope>
    <source>
        <strain evidence="6">JCM 18324</strain>
    </source>
</reference>
<feature type="domain" description="PurM-like C-terminal" evidence="4">
    <location>
        <begin position="202"/>
        <end position="348"/>
    </location>
</feature>
<evidence type="ECO:0000259" key="3">
    <source>
        <dbReference type="Pfam" id="PF00586"/>
    </source>
</evidence>
<evidence type="ECO:0000256" key="1">
    <source>
        <dbReference type="ARBA" id="ARBA00006243"/>
    </source>
</evidence>
<dbReference type="Gene3D" id="3.30.1330.10">
    <property type="entry name" value="PurM-like, N-terminal domain"/>
    <property type="match status" value="1"/>
</dbReference>
<feature type="compositionally biased region" description="Low complexity" evidence="2">
    <location>
        <begin position="15"/>
        <end position="26"/>
    </location>
</feature>
<dbReference type="InterPro" id="IPR036676">
    <property type="entry name" value="PurM-like_C_sf"/>
</dbReference>
<keyword evidence="6" id="KW-1185">Reference proteome</keyword>
<evidence type="ECO:0000313" key="5">
    <source>
        <dbReference type="EMBL" id="GAA4788714.1"/>
    </source>
</evidence>
<feature type="region of interest" description="Disordered" evidence="2">
    <location>
        <begin position="1"/>
        <end position="28"/>
    </location>
</feature>
<dbReference type="Gene3D" id="3.90.650.10">
    <property type="entry name" value="PurM-like C-terminal domain"/>
    <property type="match status" value="1"/>
</dbReference>
<dbReference type="SUPFAM" id="SSF55326">
    <property type="entry name" value="PurM N-terminal domain-like"/>
    <property type="match status" value="1"/>
</dbReference>
<dbReference type="PIRSF" id="PIRSF005644">
    <property type="entry name" value="Hdrgns_mtr_HypE"/>
    <property type="match status" value="1"/>
</dbReference>
<evidence type="ECO:0000313" key="6">
    <source>
        <dbReference type="Proteomes" id="UP001501147"/>
    </source>
</evidence>
<protein>
    <submittedName>
        <fullName evidence="5">Hydrogenase expression/formation protein HypE</fullName>
    </submittedName>
</protein>
<dbReference type="InterPro" id="IPR011854">
    <property type="entry name" value="HypE"/>
</dbReference>
<dbReference type="InterPro" id="IPR010918">
    <property type="entry name" value="PurM-like_C_dom"/>
</dbReference>
<gene>
    <name evidence="5" type="primary">hypE</name>
    <name evidence="5" type="ORF">GCM10023329_44910</name>
</gene>
<dbReference type="PANTHER" id="PTHR30303:SF0">
    <property type="entry name" value="CARBAMOYL DEHYDRATASE HYPE"/>
    <property type="match status" value="1"/>
</dbReference>
<name>A0ABP9B1N5_9ACTN</name>
<feature type="domain" description="PurM-like N-terminal" evidence="3">
    <location>
        <begin position="79"/>
        <end position="190"/>
    </location>
</feature>
<accession>A0ABP9B1N5</accession>